<reference evidence="2" key="1">
    <citation type="submission" date="2023-06" db="EMBL/GenBank/DDBJ databases">
        <authorList>
            <person name="Delattre M."/>
        </authorList>
    </citation>
    <scope>NUCLEOTIDE SEQUENCE</scope>
    <source>
        <strain evidence="2">AF72</strain>
    </source>
</reference>
<proteinExistence type="predicted"/>
<keyword evidence="1" id="KW-0812">Transmembrane</keyword>
<dbReference type="Proteomes" id="UP001177023">
    <property type="component" value="Unassembled WGS sequence"/>
</dbReference>
<evidence type="ECO:0000256" key="1">
    <source>
        <dbReference type="SAM" id="Phobius"/>
    </source>
</evidence>
<comment type="caution">
    <text evidence="2">The sequence shown here is derived from an EMBL/GenBank/DDBJ whole genome shotgun (WGS) entry which is preliminary data.</text>
</comment>
<keyword evidence="1" id="KW-0472">Membrane</keyword>
<name>A0AA36FQ64_9BILA</name>
<evidence type="ECO:0000313" key="2">
    <source>
        <dbReference type="EMBL" id="CAJ0562421.1"/>
    </source>
</evidence>
<feature type="transmembrane region" description="Helical" evidence="1">
    <location>
        <begin position="7"/>
        <end position="29"/>
    </location>
</feature>
<dbReference type="AlphaFoldDB" id="A0AA36FQ64"/>
<accession>A0AA36FQ64</accession>
<dbReference type="EMBL" id="CATQJA010000645">
    <property type="protein sequence ID" value="CAJ0562421.1"/>
    <property type="molecule type" value="Genomic_DNA"/>
</dbReference>
<protein>
    <submittedName>
        <fullName evidence="2">Uncharacterized protein</fullName>
    </submittedName>
</protein>
<keyword evidence="3" id="KW-1185">Reference proteome</keyword>
<sequence length="127" mass="14918">MQPPPRVALELSGLFAVYFGFWLAITFLFQCQHNPIPPNQEASWRQKYGLPCGMWWLDITSLLLSCCACIALWHHWSFSEARRQELLDILEMLAIRGWSLICKWRIRTAAFICAFFFTLYLHLSAIY</sequence>
<feature type="non-terminal residue" evidence="2">
    <location>
        <position position="1"/>
    </location>
</feature>
<feature type="transmembrane region" description="Helical" evidence="1">
    <location>
        <begin position="106"/>
        <end position="126"/>
    </location>
</feature>
<keyword evidence="1" id="KW-1133">Transmembrane helix</keyword>
<organism evidence="2 3">
    <name type="scientific">Mesorhabditis spiculigera</name>
    <dbReference type="NCBI Taxonomy" id="96644"/>
    <lineage>
        <taxon>Eukaryota</taxon>
        <taxon>Metazoa</taxon>
        <taxon>Ecdysozoa</taxon>
        <taxon>Nematoda</taxon>
        <taxon>Chromadorea</taxon>
        <taxon>Rhabditida</taxon>
        <taxon>Rhabditina</taxon>
        <taxon>Rhabditomorpha</taxon>
        <taxon>Rhabditoidea</taxon>
        <taxon>Rhabditidae</taxon>
        <taxon>Mesorhabditinae</taxon>
        <taxon>Mesorhabditis</taxon>
    </lineage>
</organism>
<evidence type="ECO:0000313" key="3">
    <source>
        <dbReference type="Proteomes" id="UP001177023"/>
    </source>
</evidence>
<gene>
    <name evidence="2" type="ORF">MSPICULIGERA_LOCUS2121</name>
</gene>
<feature type="transmembrane region" description="Helical" evidence="1">
    <location>
        <begin position="53"/>
        <end position="73"/>
    </location>
</feature>